<dbReference type="RefSeq" id="XP_033578271.1">
    <property type="nucleotide sequence ID" value="XM_033713915.1"/>
</dbReference>
<keyword evidence="2" id="KW-1185">Reference proteome</keyword>
<organism evidence="1">
    <name type="scientific">Mytilinidion resinicola</name>
    <dbReference type="NCBI Taxonomy" id="574789"/>
    <lineage>
        <taxon>Eukaryota</taxon>
        <taxon>Fungi</taxon>
        <taxon>Dikarya</taxon>
        <taxon>Ascomycota</taxon>
        <taxon>Pezizomycotina</taxon>
        <taxon>Dothideomycetes</taxon>
        <taxon>Pleosporomycetidae</taxon>
        <taxon>Mytilinidiales</taxon>
        <taxon>Mytilinidiaceae</taxon>
        <taxon>Mytilinidion</taxon>
    </lineage>
</organism>
<reference evidence="1 3" key="1">
    <citation type="journal article" date="2020" name="Stud. Mycol.">
        <title>101 Dothideomycetes genomes: a test case for predicting lifestyles and emergence of pathogens.</title>
        <authorList>
            <person name="Haridas S."/>
            <person name="Albert R."/>
            <person name="Binder M."/>
            <person name="Bloem J."/>
            <person name="Labutti K."/>
            <person name="Salamov A."/>
            <person name="Andreopoulos B."/>
            <person name="Baker S."/>
            <person name="Barry K."/>
            <person name="Bills G."/>
            <person name="Bluhm B."/>
            <person name="Cannon C."/>
            <person name="Castanera R."/>
            <person name="Culley D."/>
            <person name="Daum C."/>
            <person name="Ezra D."/>
            <person name="Gonzalez J."/>
            <person name="Henrissat B."/>
            <person name="Kuo A."/>
            <person name="Liang C."/>
            <person name="Lipzen A."/>
            <person name="Lutzoni F."/>
            <person name="Magnuson J."/>
            <person name="Mondo S."/>
            <person name="Nolan M."/>
            <person name="Ohm R."/>
            <person name="Pangilinan J."/>
            <person name="Park H.-J."/>
            <person name="Ramirez L."/>
            <person name="Alfaro M."/>
            <person name="Sun H."/>
            <person name="Tritt A."/>
            <person name="Yoshinaga Y."/>
            <person name="Zwiers L.-H."/>
            <person name="Turgeon B."/>
            <person name="Goodwin S."/>
            <person name="Spatafora J."/>
            <person name="Crous P."/>
            <person name="Grigoriev I."/>
        </authorList>
    </citation>
    <scope>NUCLEOTIDE SEQUENCE</scope>
    <source>
        <strain evidence="1 3">CBS 304.34</strain>
    </source>
</reference>
<gene>
    <name evidence="1 3" type="ORF">BDZ99DRAFT_273647</name>
</gene>
<protein>
    <submittedName>
        <fullName evidence="1 3">Uncharacterized protein</fullName>
    </submittedName>
</protein>
<evidence type="ECO:0000313" key="2">
    <source>
        <dbReference type="Proteomes" id="UP000504636"/>
    </source>
</evidence>
<dbReference type="Proteomes" id="UP000504636">
    <property type="component" value="Unplaced"/>
</dbReference>
<sequence>MLYGQVISGTLTSEPGVRSPLTSIIQIRFVFATNTSHCPFHTPITGTVLHAGDYVFADPSRAVIRLNIQGLVKTNDTPAAYLQMTGTGIEIPNERVLGTIDGLPGAGAVKFGQFQAVMMRSFAVGTGEYRNLSSGVFVGSNAVRPGREEGTFVVGFRMSQVGSREVNETV</sequence>
<proteinExistence type="predicted"/>
<evidence type="ECO:0000313" key="1">
    <source>
        <dbReference type="EMBL" id="KAF2811307.1"/>
    </source>
</evidence>
<reference evidence="3" key="2">
    <citation type="submission" date="2020-04" db="EMBL/GenBank/DDBJ databases">
        <authorList>
            <consortium name="NCBI Genome Project"/>
        </authorList>
    </citation>
    <scope>NUCLEOTIDE SEQUENCE</scope>
    <source>
        <strain evidence="3">CBS 304.34</strain>
    </source>
</reference>
<reference evidence="3" key="3">
    <citation type="submission" date="2025-04" db="UniProtKB">
        <authorList>
            <consortium name="RefSeq"/>
        </authorList>
    </citation>
    <scope>IDENTIFICATION</scope>
    <source>
        <strain evidence="3">CBS 304.34</strain>
    </source>
</reference>
<dbReference type="GeneID" id="54454808"/>
<evidence type="ECO:0000313" key="3">
    <source>
        <dbReference type="RefSeq" id="XP_033578271.1"/>
    </source>
</evidence>
<accession>A0A6A6YTS5</accession>
<dbReference type="Gene3D" id="2.40.160.20">
    <property type="match status" value="1"/>
</dbReference>
<dbReference type="OrthoDB" id="2544694at2759"/>
<name>A0A6A6YTS5_9PEZI</name>
<dbReference type="Pfam" id="PF11578">
    <property type="entry name" value="DUF3237"/>
    <property type="match status" value="1"/>
</dbReference>
<dbReference type="EMBL" id="MU003698">
    <property type="protein sequence ID" value="KAF2811307.1"/>
    <property type="molecule type" value="Genomic_DNA"/>
</dbReference>
<dbReference type="AlphaFoldDB" id="A0A6A6YTS5"/>